<evidence type="ECO:0000313" key="2">
    <source>
        <dbReference type="EMBL" id="KAJ3831368.1"/>
    </source>
</evidence>
<evidence type="ECO:0000313" key="3">
    <source>
        <dbReference type="Proteomes" id="UP001163846"/>
    </source>
</evidence>
<sequence>MPYYPPQSLKELFAPPQNLTYCEFAASLMAPFIQQPHCLYYSPARIPTFDHGLRQTVFVRPPVNRFGDRVPLKKFRFLRKAGGMRWEYYCDCTPPADKPGVPMHCYEVTKLTSPYYGNVYLACGKTNHRCNWKIRLNKIYKAHDVEISIRPSNIHEGDSTSSSDDLPSQLAEGSQAENKDADAQSPASSPCGPSVPLNAEDRDFDDEKFNEAFDQLMAQLQITEGVPSNPPQLSEQELAELLKDLEITGGIPSNLPQLSEQELAELLKELALNDGNTAADPDVPASQNNQMVWNEIEEEWELPAHAYEELCAAFAGQDDVLVTPDGSIHYIPKDSQGSVDAHSDANGGDANDDEDMRWEDDDVTLIESSTSSIEKAKSSTPLGQDDMFVDLMIDDFNYLPSSSRKPIVRYLSPVDLTMEEPSEKGFETFGTGTSVDPFDFTSL</sequence>
<accession>A0AA38NVF1</accession>
<keyword evidence="3" id="KW-1185">Reference proteome</keyword>
<dbReference type="AlphaFoldDB" id="A0AA38NVF1"/>
<feature type="region of interest" description="Disordered" evidence="1">
    <location>
        <begin position="151"/>
        <end position="201"/>
    </location>
</feature>
<gene>
    <name evidence="2" type="ORF">F5878DRAFT_667630</name>
</gene>
<name>A0AA38NVF1_9AGAR</name>
<feature type="compositionally biased region" description="Polar residues" evidence="1">
    <location>
        <begin position="159"/>
        <end position="176"/>
    </location>
</feature>
<comment type="caution">
    <text evidence="2">The sequence shown here is derived from an EMBL/GenBank/DDBJ whole genome shotgun (WGS) entry which is preliminary data.</text>
</comment>
<protein>
    <submittedName>
        <fullName evidence="2">Uncharacterized protein</fullName>
    </submittedName>
</protein>
<evidence type="ECO:0000256" key="1">
    <source>
        <dbReference type="SAM" id="MobiDB-lite"/>
    </source>
</evidence>
<reference evidence="2" key="1">
    <citation type="submission" date="2022-08" db="EMBL/GenBank/DDBJ databases">
        <authorList>
            <consortium name="DOE Joint Genome Institute"/>
            <person name="Min B."/>
            <person name="Riley R."/>
            <person name="Sierra-Patev S."/>
            <person name="Naranjo-Ortiz M."/>
            <person name="Looney B."/>
            <person name="Konkel Z."/>
            <person name="Slot J.C."/>
            <person name="Sakamoto Y."/>
            <person name="Steenwyk J.L."/>
            <person name="Rokas A."/>
            <person name="Carro J."/>
            <person name="Camarero S."/>
            <person name="Ferreira P."/>
            <person name="Molpeceres G."/>
            <person name="Ruiz-Duenas F.J."/>
            <person name="Serrano A."/>
            <person name="Henrissat B."/>
            <person name="Drula E."/>
            <person name="Hughes K.W."/>
            <person name="Mata J.L."/>
            <person name="Ishikawa N.K."/>
            <person name="Vargas-Isla R."/>
            <person name="Ushijima S."/>
            <person name="Smith C.A."/>
            <person name="Ahrendt S."/>
            <person name="Andreopoulos W."/>
            <person name="He G."/>
            <person name="Labutti K."/>
            <person name="Lipzen A."/>
            <person name="Ng V."/>
            <person name="Sandor L."/>
            <person name="Barry K."/>
            <person name="Martinez A.T."/>
            <person name="Xiao Y."/>
            <person name="Gibbons J.G."/>
            <person name="Terashima K."/>
            <person name="Hibbett D.S."/>
            <person name="Grigoriev I.V."/>
        </authorList>
    </citation>
    <scope>NUCLEOTIDE SEQUENCE</scope>
    <source>
        <strain evidence="2">TFB9207</strain>
    </source>
</reference>
<organism evidence="2 3">
    <name type="scientific">Lentinula raphanica</name>
    <dbReference type="NCBI Taxonomy" id="153919"/>
    <lineage>
        <taxon>Eukaryota</taxon>
        <taxon>Fungi</taxon>
        <taxon>Dikarya</taxon>
        <taxon>Basidiomycota</taxon>
        <taxon>Agaricomycotina</taxon>
        <taxon>Agaricomycetes</taxon>
        <taxon>Agaricomycetidae</taxon>
        <taxon>Agaricales</taxon>
        <taxon>Marasmiineae</taxon>
        <taxon>Omphalotaceae</taxon>
        <taxon>Lentinula</taxon>
    </lineage>
</organism>
<proteinExistence type="predicted"/>
<feature type="region of interest" description="Disordered" evidence="1">
    <location>
        <begin position="326"/>
        <end position="356"/>
    </location>
</feature>
<dbReference type="Proteomes" id="UP001163846">
    <property type="component" value="Unassembled WGS sequence"/>
</dbReference>
<dbReference type="EMBL" id="MU807536">
    <property type="protein sequence ID" value="KAJ3831368.1"/>
    <property type="molecule type" value="Genomic_DNA"/>
</dbReference>